<dbReference type="InterPro" id="IPR003593">
    <property type="entry name" value="AAA+_ATPase"/>
</dbReference>
<dbReference type="SUPFAM" id="SSF50331">
    <property type="entry name" value="MOP-like"/>
    <property type="match status" value="1"/>
</dbReference>
<dbReference type="GO" id="GO:0016887">
    <property type="term" value="F:ATP hydrolysis activity"/>
    <property type="evidence" value="ECO:0007669"/>
    <property type="project" value="InterPro"/>
</dbReference>
<evidence type="ECO:0000313" key="9">
    <source>
        <dbReference type="Proteomes" id="UP000067689"/>
    </source>
</evidence>
<organism evidence="8 9">
    <name type="scientific">Aeromicrobium erythreum</name>
    <dbReference type="NCBI Taxonomy" id="2041"/>
    <lineage>
        <taxon>Bacteria</taxon>
        <taxon>Bacillati</taxon>
        <taxon>Actinomycetota</taxon>
        <taxon>Actinomycetes</taxon>
        <taxon>Propionibacteriales</taxon>
        <taxon>Nocardioidaceae</taxon>
        <taxon>Aeromicrobium</taxon>
    </lineage>
</organism>
<dbReference type="Gene3D" id="2.40.50.100">
    <property type="match status" value="1"/>
</dbReference>
<evidence type="ECO:0000256" key="4">
    <source>
        <dbReference type="ARBA" id="ARBA00022840"/>
    </source>
</evidence>
<dbReference type="AlphaFoldDB" id="A0A0U3KLE4"/>
<dbReference type="InterPro" id="IPR004606">
    <property type="entry name" value="Mop_domain"/>
</dbReference>
<dbReference type="InterPro" id="IPR017871">
    <property type="entry name" value="ABC_transporter-like_CS"/>
</dbReference>
<dbReference type="InterPro" id="IPR008995">
    <property type="entry name" value="Mo/tungstate-bd_C_term_dom"/>
</dbReference>
<dbReference type="STRING" id="2041.AERYTH_12775"/>
<dbReference type="GO" id="GO:0005524">
    <property type="term" value="F:ATP binding"/>
    <property type="evidence" value="ECO:0007669"/>
    <property type="project" value="UniProtKB-KW"/>
</dbReference>
<dbReference type="Proteomes" id="UP000067689">
    <property type="component" value="Chromosome"/>
</dbReference>
<keyword evidence="4 8" id="KW-0067">ATP-binding</keyword>
<evidence type="ECO:0000313" key="8">
    <source>
        <dbReference type="EMBL" id="ALX05507.1"/>
    </source>
</evidence>
<keyword evidence="9" id="KW-1185">Reference proteome</keyword>
<keyword evidence="3" id="KW-0547">Nucleotide-binding</keyword>
<dbReference type="PROSITE" id="PS50893">
    <property type="entry name" value="ABC_TRANSPORTER_2"/>
    <property type="match status" value="1"/>
</dbReference>
<protein>
    <submittedName>
        <fullName evidence="8">Molybdenum ABC transporter ATP-binding protein</fullName>
    </submittedName>
</protein>
<dbReference type="KEGG" id="aer:AERYTH_12775"/>
<dbReference type="RefSeq" id="WP_067859339.1">
    <property type="nucleotide sequence ID" value="NZ_CP011502.1"/>
</dbReference>
<accession>A0A0U3KLE4</accession>
<evidence type="ECO:0000256" key="3">
    <source>
        <dbReference type="ARBA" id="ARBA00022741"/>
    </source>
</evidence>
<dbReference type="Gene3D" id="3.40.50.300">
    <property type="entry name" value="P-loop containing nucleotide triphosphate hydrolases"/>
    <property type="match status" value="1"/>
</dbReference>
<dbReference type="GO" id="GO:0015689">
    <property type="term" value="P:molybdate ion transport"/>
    <property type="evidence" value="ECO:0007669"/>
    <property type="project" value="InterPro"/>
</dbReference>
<dbReference type="InterPro" id="IPR003439">
    <property type="entry name" value="ABC_transporter-like_ATP-bd"/>
</dbReference>
<evidence type="ECO:0000256" key="5">
    <source>
        <dbReference type="PROSITE-ProRule" id="PRU01213"/>
    </source>
</evidence>
<evidence type="ECO:0000259" key="6">
    <source>
        <dbReference type="PROSITE" id="PS50893"/>
    </source>
</evidence>
<proteinExistence type="predicted"/>
<dbReference type="Pfam" id="PF00005">
    <property type="entry name" value="ABC_tran"/>
    <property type="match status" value="1"/>
</dbReference>
<dbReference type="PROSITE" id="PS51866">
    <property type="entry name" value="MOP"/>
    <property type="match status" value="1"/>
</dbReference>
<dbReference type="PANTHER" id="PTHR42781">
    <property type="entry name" value="SPERMIDINE/PUTRESCINE IMPORT ATP-BINDING PROTEIN POTA"/>
    <property type="match status" value="1"/>
</dbReference>
<dbReference type="Pfam" id="PF03459">
    <property type="entry name" value="TOBE"/>
    <property type="match status" value="1"/>
</dbReference>
<evidence type="ECO:0000256" key="2">
    <source>
        <dbReference type="ARBA" id="ARBA00022505"/>
    </source>
</evidence>
<reference evidence="8 9" key="1">
    <citation type="journal article" date="1991" name="Int. J. Syst. Bacteriol.">
        <title>Description of the erythromycin-producing bacterium Arthrobacter sp. strain NRRL B-3381 as Aeromicrobium erythreum gen. nov., sp. nov.</title>
        <authorList>
            <person name="Miller E.S."/>
            <person name="Woese C.R."/>
            <person name="Brenner S."/>
        </authorList>
    </citation>
    <scope>NUCLEOTIDE SEQUENCE [LARGE SCALE GENOMIC DNA]</scope>
    <source>
        <strain evidence="8 9">AR18</strain>
    </source>
</reference>
<sequence length="351" mass="36431">MSIALRLQVPERDVDLALDVAAGSTLGLVGPNGAGKSTVLAALAGTLRPPHARLEVDGHVLVDTATGRWTPPYARGVGLLAQEPLLFPHLDVVANVAFGPRSRGASRAEAERIAHDRLTELGCTDLADRRPGTLSGGQAARVALARALAPDPGVLLLDEPMAALDAAVVPQLRTILAQVLRRRRDAGRTAVLVTHDVLDALLLTDTLAVVEHGRVVDVGPTQRVLEQPRSVFAAELAGLNLLRGTATSPGLHTPEGLVVHASGSTPPAGAPAVAVLDPAAVAVHLEAPAGSPRNVWPATVTAVEPRGRRALVRTDVVSADVTVDAVADLLLEPGRRVHLVVKASEVQVHGL</sequence>
<name>A0A0U3KLE4_9ACTN</name>
<dbReference type="InterPro" id="IPR005116">
    <property type="entry name" value="Transp-assoc_OB_typ1"/>
</dbReference>
<keyword evidence="1" id="KW-0813">Transport</keyword>
<gene>
    <name evidence="8" type="ORF">AERYTH_12775</name>
</gene>
<dbReference type="PANTHER" id="PTHR42781:SF4">
    <property type="entry name" value="SPERMIDINE_PUTRESCINE IMPORT ATP-BINDING PROTEIN POTA"/>
    <property type="match status" value="1"/>
</dbReference>
<dbReference type="PROSITE" id="PS00211">
    <property type="entry name" value="ABC_TRANSPORTER_1"/>
    <property type="match status" value="1"/>
</dbReference>
<evidence type="ECO:0000259" key="7">
    <source>
        <dbReference type="PROSITE" id="PS51866"/>
    </source>
</evidence>
<feature type="domain" description="Mop" evidence="7">
    <location>
        <begin position="289"/>
        <end position="350"/>
    </location>
</feature>
<dbReference type="SMART" id="SM00382">
    <property type="entry name" value="AAA"/>
    <property type="match status" value="1"/>
</dbReference>
<keyword evidence="2 5" id="KW-0500">Molybdenum</keyword>
<dbReference type="PATRIC" id="fig|2041.4.peg.2655"/>
<dbReference type="InterPro" id="IPR050093">
    <property type="entry name" value="ABC_SmlMolc_Importer"/>
</dbReference>
<dbReference type="OrthoDB" id="3180400at2"/>
<dbReference type="InterPro" id="IPR027417">
    <property type="entry name" value="P-loop_NTPase"/>
</dbReference>
<dbReference type="EMBL" id="CP011502">
    <property type="protein sequence ID" value="ALX05507.1"/>
    <property type="molecule type" value="Genomic_DNA"/>
</dbReference>
<evidence type="ECO:0000256" key="1">
    <source>
        <dbReference type="ARBA" id="ARBA00022448"/>
    </source>
</evidence>
<dbReference type="SUPFAM" id="SSF52540">
    <property type="entry name" value="P-loop containing nucleoside triphosphate hydrolases"/>
    <property type="match status" value="1"/>
</dbReference>
<feature type="domain" description="ABC transporter" evidence="6">
    <location>
        <begin position="5"/>
        <end position="237"/>
    </location>
</feature>